<name>A0A841J012_9SPHN</name>
<accession>A0A841J012</accession>
<dbReference type="PANTHER" id="PTHR21197:SF0">
    <property type="entry name" value="UDP-GALACTOPYRANOSE MUTASE"/>
    <property type="match status" value="1"/>
</dbReference>
<dbReference type="NCBIfam" id="NF005548">
    <property type="entry name" value="PRK07208.1-4"/>
    <property type="match status" value="1"/>
</dbReference>
<dbReference type="EMBL" id="JACIJP010000003">
    <property type="protein sequence ID" value="MBB6124559.1"/>
    <property type="molecule type" value="Genomic_DNA"/>
</dbReference>
<dbReference type="GO" id="GO:0005829">
    <property type="term" value="C:cytosol"/>
    <property type="evidence" value="ECO:0007669"/>
    <property type="project" value="TreeGrafter"/>
</dbReference>
<dbReference type="InterPro" id="IPR036188">
    <property type="entry name" value="FAD/NAD-bd_sf"/>
</dbReference>
<protein>
    <submittedName>
        <fullName evidence="2">Protoporphyrinogen oxidase</fullName>
    </submittedName>
</protein>
<dbReference type="PANTHER" id="PTHR21197">
    <property type="entry name" value="UDP-GALACTOPYRANOSE MUTASE"/>
    <property type="match status" value="1"/>
</dbReference>
<reference evidence="2 3" key="1">
    <citation type="submission" date="2020-08" db="EMBL/GenBank/DDBJ databases">
        <title>Genomic Encyclopedia of Type Strains, Phase IV (KMG-IV): sequencing the most valuable type-strain genomes for metagenomic binning, comparative biology and taxonomic classification.</title>
        <authorList>
            <person name="Goeker M."/>
        </authorList>
    </citation>
    <scope>NUCLEOTIDE SEQUENCE [LARGE SCALE GENOMIC DNA]</scope>
    <source>
        <strain evidence="2 3">DSM 102255</strain>
    </source>
</reference>
<gene>
    <name evidence="2" type="ORF">FHS92_002304</name>
</gene>
<evidence type="ECO:0000313" key="2">
    <source>
        <dbReference type="EMBL" id="MBB6124559.1"/>
    </source>
</evidence>
<dbReference type="SUPFAM" id="SSF51971">
    <property type="entry name" value="Nucleotide-binding domain"/>
    <property type="match status" value="1"/>
</dbReference>
<proteinExistence type="predicted"/>
<dbReference type="PRINTS" id="PR00419">
    <property type="entry name" value="ADXRDTASE"/>
</dbReference>
<keyword evidence="3" id="KW-1185">Reference proteome</keyword>
<dbReference type="RefSeq" id="WP_184080739.1">
    <property type="nucleotide sequence ID" value="NZ_JACIJP010000003.1"/>
</dbReference>
<sequence>MSLGDHSTDVAIIGAGPAGLTAAYLLSKQGLRVTVIEKDPVYVGGISRTVEHDGFRFDIGGHRFFSKSQEVVDLWNEILPDDFIQRPRMSRIYYEGKFYSYPLRAFEALGNLGLWRSTLCMASFAKAKLFPNRNVRSFQDWVVNQFGHKLFSIFFKTYTEKVWGMPCDEMSADWAAQRIKGLSLGGAVLDGLKRSLGLNKRPNDGMETKTLLETFRYPRLGPGMMWDAARDKVIAAGNHVLMGHGLKQVMQDQVTGRWRVRATRQDGASITINADHVISSAPMRELAGRIHPLPKTLSDALNLKYRDFLTVALMIRSDDLFPDNWIYIHDSKVKVGRVQNFRSWSPEMVPDATIACVGLEYFCFEGDGLWSSSDAELVEFAKREMAILGLCRPQDVVGGAVVRQEKAYPVYDDAYAANVLTMRTELETKYPTLHLVGRNGMHRYNNQDHAMMTAMLTVRNIVAGERLYDTWAVNEDAEYHEAGDEGQIAAAGTPELTSGERAALASVRDVPAKLEAPSTKSTSRAA</sequence>
<organism evidence="2 3">
    <name type="scientific">Sphingobium subterraneum</name>
    <dbReference type="NCBI Taxonomy" id="627688"/>
    <lineage>
        <taxon>Bacteria</taxon>
        <taxon>Pseudomonadati</taxon>
        <taxon>Pseudomonadota</taxon>
        <taxon>Alphaproteobacteria</taxon>
        <taxon>Sphingomonadales</taxon>
        <taxon>Sphingomonadaceae</taxon>
        <taxon>Sphingobium</taxon>
    </lineage>
</organism>
<dbReference type="AlphaFoldDB" id="A0A841J012"/>
<dbReference type="Pfam" id="PF13450">
    <property type="entry name" value="NAD_binding_8"/>
    <property type="match status" value="1"/>
</dbReference>
<dbReference type="GO" id="GO:0050660">
    <property type="term" value="F:flavin adenine dinucleotide binding"/>
    <property type="evidence" value="ECO:0007669"/>
    <property type="project" value="TreeGrafter"/>
</dbReference>
<dbReference type="NCBIfam" id="NF005545">
    <property type="entry name" value="PRK07208.1-1"/>
    <property type="match status" value="1"/>
</dbReference>
<feature type="region of interest" description="Disordered" evidence="1">
    <location>
        <begin position="506"/>
        <end position="526"/>
    </location>
</feature>
<dbReference type="Gene3D" id="3.50.50.60">
    <property type="entry name" value="FAD/NAD(P)-binding domain"/>
    <property type="match status" value="1"/>
</dbReference>
<comment type="caution">
    <text evidence="2">The sequence shown here is derived from an EMBL/GenBank/DDBJ whole genome shotgun (WGS) entry which is preliminary data.</text>
</comment>
<evidence type="ECO:0000313" key="3">
    <source>
        <dbReference type="Proteomes" id="UP000552700"/>
    </source>
</evidence>
<evidence type="ECO:0000256" key="1">
    <source>
        <dbReference type="SAM" id="MobiDB-lite"/>
    </source>
</evidence>
<dbReference type="Proteomes" id="UP000552700">
    <property type="component" value="Unassembled WGS sequence"/>
</dbReference>
<dbReference type="GO" id="GO:0008767">
    <property type="term" value="F:UDP-galactopyranose mutase activity"/>
    <property type="evidence" value="ECO:0007669"/>
    <property type="project" value="TreeGrafter"/>
</dbReference>